<comment type="caution">
    <text evidence="5">The sequence shown here is derived from an EMBL/GenBank/DDBJ whole genome shotgun (WGS) entry which is preliminary data.</text>
</comment>
<evidence type="ECO:0000256" key="1">
    <source>
        <dbReference type="ARBA" id="ARBA00022741"/>
    </source>
</evidence>
<feature type="transmembrane region" description="Helical" evidence="3">
    <location>
        <begin position="508"/>
        <end position="525"/>
    </location>
</feature>
<dbReference type="InterPro" id="IPR003439">
    <property type="entry name" value="ABC_transporter-like_ATP-bd"/>
</dbReference>
<keyword evidence="3" id="KW-0812">Transmembrane</keyword>
<keyword evidence="1" id="KW-0547">Nucleotide-binding</keyword>
<dbReference type="PANTHER" id="PTHR24220">
    <property type="entry name" value="IMPORT ATP-BINDING PROTEIN"/>
    <property type="match status" value="1"/>
</dbReference>
<keyword evidence="2 5" id="KW-0067">ATP-binding</keyword>
<evidence type="ECO:0000313" key="6">
    <source>
        <dbReference type="Proteomes" id="UP001529340"/>
    </source>
</evidence>
<reference evidence="5" key="1">
    <citation type="submission" date="2023-06" db="EMBL/GenBank/DDBJ databases">
        <title>Identification and characterization of horizontal gene transfer across gut microbiota members of farm animals based on homology search.</title>
        <authorList>
            <person name="Schwarzerova J."/>
            <person name="Nykrynova M."/>
            <person name="Jureckova K."/>
            <person name="Cejkova D."/>
            <person name="Rychlik I."/>
        </authorList>
    </citation>
    <scope>NUCLEOTIDE SEQUENCE</scope>
    <source>
        <strain evidence="5">ET39</strain>
    </source>
</reference>
<keyword evidence="3" id="KW-0472">Membrane</keyword>
<protein>
    <submittedName>
        <fullName evidence="5">ATP-binding cassette domain-containing protein</fullName>
    </submittedName>
</protein>
<keyword evidence="6" id="KW-1185">Reference proteome</keyword>
<dbReference type="RefSeq" id="WP_289608272.1">
    <property type="nucleotide sequence ID" value="NZ_JAUDCG010000047.1"/>
</dbReference>
<dbReference type="CDD" id="cd00267">
    <property type="entry name" value="ABC_ATPase"/>
    <property type="match status" value="1"/>
</dbReference>
<evidence type="ECO:0000256" key="2">
    <source>
        <dbReference type="ARBA" id="ARBA00022840"/>
    </source>
</evidence>
<evidence type="ECO:0000259" key="4">
    <source>
        <dbReference type="PROSITE" id="PS50893"/>
    </source>
</evidence>
<dbReference type="Pfam" id="PF00005">
    <property type="entry name" value="ABC_tran"/>
    <property type="match status" value="1"/>
</dbReference>
<dbReference type="InterPro" id="IPR003593">
    <property type="entry name" value="AAA+_ATPase"/>
</dbReference>
<feature type="transmembrane region" description="Helical" evidence="3">
    <location>
        <begin position="447"/>
        <end position="468"/>
    </location>
</feature>
<dbReference type="SMART" id="SM00382">
    <property type="entry name" value="AAA"/>
    <property type="match status" value="1"/>
</dbReference>
<dbReference type="Proteomes" id="UP001529340">
    <property type="component" value="Unassembled WGS sequence"/>
</dbReference>
<dbReference type="GO" id="GO:0005524">
    <property type="term" value="F:ATP binding"/>
    <property type="evidence" value="ECO:0007669"/>
    <property type="project" value="UniProtKB-KW"/>
</dbReference>
<dbReference type="InterPro" id="IPR015854">
    <property type="entry name" value="ABC_transpr_LolD-like"/>
</dbReference>
<name>A0ABT7UDX1_9FIRM</name>
<reference evidence="5" key="2">
    <citation type="submission" date="2023-06" db="EMBL/GenBank/DDBJ databases">
        <authorList>
            <person name="Zeman M."/>
            <person name="Kubasova T."/>
            <person name="Jahodarova E."/>
            <person name="Nykrynova M."/>
            <person name="Rychlik I."/>
        </authorList>
    </citation>
    <scope>NUCLEOTIDE SEQUENCE</scope>
    <source>
        <strain evidence="5">ET39</strain>
    </source>
</reference>
<proteinExistence type="predicted"/>
<keyword evidence="3" id="KW-1133">Transmembrane helix</keyword>
<organism evidence="5 6">
    <name type="scientific">Amedibacillus dolichus</name>
    <dbReference type="NCBI Taxonomy" id="31971"/>
    <lineage>
        <taxon>Bacteria</taxon>
        <taxon>Bacillati</taxon>
        <taxon>Bacillota</taxon>
        <taxon>Erysipelotrichia</taxon>
        <taxon>Erysipelotrichales</taxon>
        <taxon>Erysipelotrichaceae</taxon>
        <taxon>Amedibacillus</taxon>
    </lineage>
</organism>
<dbReference type="Gene3D" id="3.40.50.300">
    <property type="entry name" value="P-loop containing nucleotide triphosphate hydrolases"/>
    <property type="match status" value="1"/>
</dbReference>
<evidence type="ECO:0000313" key="5">
    <source>
        <dbReference type="EMBL" id="MDM8157829.1"/>
    </source>
</evidence>
<gene>
    <name evidence="5" type="ORF">QUV96_09290</name>
</gene>
<dbReference type="PROSITE" id="PS50893">
    <property type="entry name" value="ABC_TRANSPORTER_2"/>
    <property type="match status" value="1"/>
</dbReference>
<dbReference type="EMBL" id="JAUDCG010000047">
    <property type="protein sequence ID" value="MDM8157829.1"/>
    <property type="molecule type" value="Genomic_DNA"/>
</dbReference>
<accession>A0ABT7UDX1</accession>
<dbReference type="InterPro" id="IPR027417">
    <property type="entry name" value="P-loop_NTPase"/>
</dbReference>
<dbReference type="SUPFAM" id="SSF52540">
    <property type="entry name" value="P-loop containing nucleoside triphosphate hydrolases"/>
    <property type="match status" value="1"/>
</dbReference>
<sequence>MIRYSPIELRFGSRRLLRDGELCLYPGCVHLLLGDSGCGKTTLLRALAFLHPVRGMRCRWGDMEVTPDMHAEVRRTQIAYLTQEQTMLQNEGSLQENLELICALSNVRCEEEKRDALARLLGLNVEWDAAVTTLSRGERQRYGLLCACMKQAPLVLLDEPTSALDEEGVRSVCRLLEHLRAQGRTIVLSTHDPRLYPSAQYCYSFVDGRLQKEAVRREETLSSKTPPVQTKAPLISMRVLSRGLCQKGSLVFGLCRIAFLCVLCLFPLLEEALFAQAGDAWISLANTAQAMPDVRYLENAPLLERTQVEAQVDGELLPYWETTVYLQGRPFMVVPDPRLTQVMVPKGMASAWCSCTQMELVLQGEVHRISIVPDADVSESGETYVRVPYEWMSDQMMRAGVSESSTWLCSVDVRRSPQEQADVLRSAFPSASITVMGTREQELLRILLPWLSVLLWVLAMAGPLLFACRQIQRTRRKWHAWKLYGIAERHFLCLQLCDSSRRLWKEGAIALVLSLAAAGLLGHSLSACLPAFFALTLGYLLIVVLLPSLLLADLCYRRL</sequence>
<feature type="transmembrane region" description="Helical" evidence="3">
    <location>
        <begin position="531"/>
        <end position="556"/>
    </location>
</feature>
<feature type="domain" description="ABC transporter" evidence="4">
    <location>
        <begin position="2"/>
        <end position="232"/>
    </location>
</feature>
<evidence type="ECO:0000256" key="3">
    <source>
        <dbReference type="SAM" id="Phobius"/>
    </source>
</evidence>